<dbReference type="GO" id="GO:0005886">
    <property type="term" value="C:plasma membrane"/>
    <property type="evidence" value="ECO:0007669"/>
    <property type="project" value="TreeGrafter"/>
</dbReference>
<keyword evidence="5 6" id="KW-0472">Membrane</keyword>
<organism evidence="7 8">
    <name type="scientific">Geomicrobium halophilum</name>
    <dbReference type="NCBI Taxonomy" id="549000"/>
    <lineage>
        <taxon>Bacteria</taxon>
        <taxon>Bacillati</taxon>
        <taxon>Bacillota</taxon>
        <taxon>Bacilli</taxon>
        <taxon>Bacillales</taxon>
        <taxon>Geomicrobium</taxon>
    </lineage>
</organism>
<dbReference type="InterPro" id="IPR001248">
    <property type="entry name" value="Pur-cyt_permease"/>
</dbReference>
<dbReference type="InterPro" id="IPR045225">
    <property type="entry name" value="Uracil/uridine/allantoin_perm"/>
</dbReference>
<feature type="transmembrane region" description="Helical" evidence="6">
    <location>
        <begin position="427"/>
        <end position="446"/>
    </location>
</feature>
<keyword evidence="8" id="KW-1185">Reference proteome</keyword>
<evidence type="ECO:0000256" key="2">
    <source>
        <dbReference type="ARBA" id="ARBA00008974"/>
    </source>
</evidence>
<comment type="similarity">
    <text evidence="2">Belongs to the purine-cytosine permease (2.A.39) family.</text>
</comment>
<accession>A0A841PMU6</accession>
<feature type="transmembrane region" description="Helical" evidence="6">
    <location>
        <begin position="26"/>
        <end position="46"/>
    </location>
</feature>
<sequence length="488" mass="53550">MSAKGRYLKSPDLFPISQLKRKMNTIGFAILWVSMAVVLAAFAIGGDGIQNLPLYLVIIATIIGSVSIGICMTLTGDIGIEHGLSFPVYMRAPFGTIGTHIPSVVRGFVASCWFGVNTFFGATGINAILFMMFGIDQWFLCFLLFAAFQLLNTAFGIKAVERFANLAAPIIVIISGWMYITLSNQASDAGRHVWVWVENPATGITAVSAFFVVVMSTMGFWGTLAADMPSLSRFIKAPKFERNWFKRNKGQLIGSLVAMPVVHTFMVIVGAVSYAAVFNSNPVEALLETTSQGLLLGLLMLMIALAQWSTNTSSNVIPAATIFSNVGGPRIPFWVGVMIAGTIGVLVQPWNVFEIMVPALLVVGGILAAIVGILVVDYYVIRKRRVNVTDLYEETGQYHYWKGINVAGLLAWVSGGAVSIFFPSYSFIVGFLVGGFVYYILAKYWWFEVYKQAELENPNDEMYLGLTVGRDWTIESDNDEKQELKEAN</sequence>
<dbReference type="CDD" id="cd10323">
    <property type="entry name" value="SLC-NCS1sbd"/>
    <property type="match status" value="1"/>
</dbReference>
<evidence type="ECO:0000256" key="3">
    <source>
        <dbReference type="ARBA" id="ARBA00022692"/>
    </source>
</evidence>
<feature type="transmembrane region" description="Helical" evidence="6">
    <location>
        <begin position="128"/>
        <end position="151"/>
    </location>
</feature>
<evidence type="ECO:0000256" key="1">
    <source>
        <dbReference type="ARBA" id="ARBA00004141"/>
    </source>
</evidence>
<dbReference type="PANTHER" id="PTHR30618">
    <property type="entry name" value="NCS1 FAMILY PURINE/PYRIMIDINE TRANSPORTER"/>
    <property type="match status" value="1"/>
</dbReference>
<dbReference type="Proteomes" id="UP000568839">
    <property type="component" value="Unassembled WGS sequence"/>
</dbReference>
<keyword evidence="3 6" id="KW-0812">Transmembrane</keyword>
<dbReference type="Pfam" id="PF02133">
    <property type="entry name" value="Transp_cyt_pur"/>
    <property type="match status" value="1"/>
</dbReference>
<feature type="transmembrane region" description="Helical" evidence="6">
    <location>
        <begin position="202"/>
        <end position="226"/>
    </location>
</feature>
<comment type="caution">
    <text evidence="7">The sequence shown here is derived from an EMBL/GenBank/DDBJ whole genome shotgun (WGS) entry which is preliminary data.</text>
</comment>
<feature type="transmembrane region" description="Helical" evidence="6">
    <location>
        <begin position="252"/>
        <end position="277"/>
    </location>
</feature>
<gene>
    <name evidence="7" type="ORF">HNR44_002047</name>
</gene>
<proteinExistence type="inferred from homology"/>
<feature type="transmembrane region" description="Helical" evidence="6">
    <location>
        <begin position="331"/>
        <end position="350"/>
    </location>
</feature>
<dbReference type="EMBL" id="JACHHJ010000002">
    <property type="protein sequence ID" value="MBB6450069.1"/>
    <property type="molecule type" value="Genomic_DNA"/>
</dbReference>
<keyword evidence="4 6" id="KW-1133">Transmembrane helix</keyword>
<dbReference type="AlphaFoldDB" id="A0A841PMU6"/>
<evidence type="ECO:0000313" key="8">
    <source>
        <dbReference type="Proteomes" id="UP000568839"/>
    </source>
</evidence>
<feature type="transmembrane region" description="Helical" evidence="6">
    <location>
        <begin position="163"/>
        <end position="182"/>
    </location>
</feature>
<dbReference type="PANTHER" id="PTHR30618:SF0">
    <property type="entry name" value="PURINE-URACIL PERMEASE NCS1"/>
    <property type="match status" value="1"/>
</dbReference>
<feature type="transmembrane region" description="Helical" evidence="6">
    <location>
        <begin position="356"/>
        <end position="380"/>
    </location>
</feature>
<reference evidence="7 8" key="1">
    <citation type="submission" date="2020-08" db="EMBL/GenBank/DDBJ databases">
        <title>Genomic Encyclopedia of Type Strains, Phase IV (KMG-IV): sequencing the most valuable type-strain genomes for metagenomic binning, comparative biology and taxonomic classification.</title>
        <authorList>
            <person name="Goeker M."/>
        </authorList>
    </citation>
    <scope>NUCLEOTIDE SEQUENCE [LARGE SCALE GENOMIC DNA]</scope>
    <source>
        <strain evidence="7 8">DSM 21769</strain>
    </source>
</reference>
<comment type="subcellular location">
    <subcellularLocation>
        <location evidence="1">Membrane</location>
        <topology evidence="1">Multi-pass membrane protein</topology>
    </subcellularLocation>
</comment>
<evidence type="ECO:0000256" key="4">
    <source>
        <dbReference type="ARBA" id="ARBA00022989"/>
    </source>
</evidence>
<protein>
    <submittedName>
        <fullName evidence="7">NCS1 family nucleobase:cation symporter-1</fullName>
    </submittedName>
</protein>
<evidence type="ECO:0000256" key="6">
    <source>
        <dbReference type="SAM" id="Phobius"/>
    </source>
</evidence>
<feature type="transmembrane region" description="Helical" evidence="6">
    <location>
        <begin position="400"/>
        <end position="421"/>
    </location>
</feature>
<evidence type="ECO:0000256" key="5">
    <source>
        <dbReference type="ARBA" id="ARBA00023136"/>
    </source>
</evidence>
<dbReference type="GO" id="GO:0015205">
    <property type="term" value="F:nucleobase transmembrane transporter activity"/>
    <property type="evidence" value="ECO:0007669"/>
    <property type="project" value="TreeGrafter"/>
</dbReference>
<dbReference type="RefSeq" id="WP_184403990.1">
    <property type="nucleotide sequence ID" value="NZ_JACHHJ010000002.1"/>
</dbReference>
<feature type="transmembrane region" description="Helical" evidence="6">
    <location>
        <begin position="289"/>
        <end position="310"/>
    </location>
</feature>
<evidence type="ECO:0000313" key="7">
    <source>
        <dbReference type="EMBL" id="MBB6450069.1"/>
    </source>
</evidence>
<dbReference type="Gene3D" id="1.10.4160.10">
    <property type="entry name" value="Hydantoin permease"/>
    <property type="match status" value="1"/>
</dbReference>
<name>A0A841PMU6_9BACL</name>
<feature type="transmembrane region" description="Helical" evidence="6">
    <location>
        <begin position="52"/>
        <end position="74"/>
    </location>
</feature>